<evidence type="ECO:0000256" key="11">
    <source>
        <dbReference type="ARBA" id="ARBA00023304"/>
    </source>
</evidence>
<dbReference type="NCBIfam" id="NF005726">
    <property type="entry name" value="PRK07544.1"/>
    <property type="match status" value="1"/>
</dbReference>
<evidence type="ECO:0000256" key="6">
    <source>
        <dbReference type="ARBA" id="ARBA00009320"/>
    </source>
</evidence>
<evidence type="ECO:0000256" key="5">
    <source>
        <dbReference type="ARBA" id="ARBA00005072"/>
    </source>
</evidence>
<comment type="catalytic activity">
    <reaction evidence="12 17">
        <text>L-valine + 2-oxoglutarate = 3-methyl-2-oxobutanoate + L-glutamate</text>
        <dbReference type="Rhea" id="RHEA:24813"/>
        <dbReference type="ChEBI" id="CHEBI:11851"/>
        <dbReference type="ChEBI" id="CHEBI:16810"/>
        <dbReference type="ChEBI" id="CHEBI:29985"/>
        <dbReference type="ChEBI" id="CHEBI:57762"/>
        <dbReference type="EC" id="2.6.1.42"/>
    </reaction>
</comment>
<comment type="pathway">
    <text evidence="3 17">Amino-acid biosynthesis; L-isoleucine biosynthesis; L-isoleucine from 2-oxobutanoate: step 4/4.</text>
</comment>
<dbReference type="RefSeq" id="WP_188761378.1">
    <property type="nucleotide sequence ID" value="NZ_BMJM01000001.1"/>
</dbReference>
<evidence type="ECO:0000256" key="1">
    <source>
        <dbReference type="ARBA" id="ARBA00001933"/>
    </source>
</evidence>
<keyword evidence="11 17" id="KW-0100">Branched-chain amino acid biosynthesis</keyword>
<dbReference type="PANTHER" id="PTHR42743:SF11">
    <property type="entry name" value="AMINODEOXYCHORISMATE LYASE"/>
    <property type="match status" value="1"/>
</dbReference>
<comment type="catalytic activity">
    <reaction evidence="14 17">
        <text>L-leucine + 2-oxoglutarate = 4-methyl-2-oxopentanoate + L-glutamate</text>
        <dbReference type="Rhea" id="RHEA:18321"/>
        <dbReference type="ChEBI" id="CHEBI:16810"/>
        <dbReference type="ChEBI" id="CHEBI:17865"/>
        <dbReference type="ChEBI" id="CHEBI:29985"/>
        <dbReference type="ChEBI" id="CHEBI:57427"/>
        <dbReference type="EC" id="2.6.1.42"/>
    </reaction>
</comment>
<evidence type="ECO:0000256" key="7">
    <source>
        <dbReference type="ARBA" id="ARBA00022576"/>
    </source>
</evidence>
<dbReference type="AlphaFoldDB" id="A0A916ZKZ5"/>
<evidence type="ECO:0000256" key="3">
    <source>
        <dbReference type="ARBA" id="ARBA00004824"/>
    </source>
</evidence>
<evidence type="ECO:0000256" key="9">
    <source>
        <dbReference type="ARBA" id="ARBA00022679"/>
    </source>
</evidence>
<dbReference type="InterPro" id="IPR043132">
    <property type="entry name" value="BCAT-like_C"/>
</dbReference>
<dbReference type="EC" id="2.6.1.42" evidence="17"/>
<name>A0A916ZKZ5_9SPHN</name>
<proteinExistence type="inferred from homology"/>
<dbReference type="InterPro" id="IPR001544">
    <property type="entry name" value="Aminotrans_IV"/>
</dbReference>
<dbReference type="Gene3D" id="3.20.10.10">
    <property type="entry name" value="D-amino Acid Aminotransferase, subunit A, domain 2"/>
    <property type="match status" value="1"/>
</dbReference>
<comment type="pathway">
    <text evidence="5 17">Amino-acid biosynthesis; L-leucine biosynthesis; L-leucine from 3-methyl-2-oxobutanoate: step 4/4.</text>
</comment>
<evidence type="ECO:0000256" key="16">
    <source>
        <dbReference type="RuleBase" id="RU004516"/>
    </source>
</evidence>
<evidence type="ECO:0000313" key="18">
    <source>
        <dbReference type="EMBL" id="GGE02117.1"/>
    </source>
</evidence>
<dbReference type="Pfam" id="PF01063">
    <property type="entry name" value="Aminotran_4"/>
    <property type="match status" value="1"/>
</dbReference>
<comment type="catalytic activity">
    <reaction evidence="13 17">
        <text>L-isoleucine + 2-oxoglutarate = (S)-3-methyl-2-oxopentanoate + L-glutamate</text>
        <dbReference type="Rhea" id="RHEA:24801"/>
        <dbReference type="ChEBI" id="CHEBI:16810"/>
        <dbReference type="ChEBI" id="CHEBI:29985"/>
        <dbReference type="ChEBI" id="CHEBI:35146"/>
        <dbReference type="ChEBI" id="CHEBI:58045"/>
        <dbReference type="EC" id="2.6.1.42"/>
    </reaction>
</comment>
<keyword evidence="8 17" id="KW-0028">Amino-acid biosynthesis</keyword>
<gene>
    <name evidence="17" type="primary">ilvE</name>
    <name evidence="18" type="ORF">GCM10011529_05670</name>
</gene>
<dbReference type="GO" id="GO:0008652">
    <property type="term" value="P:amino acid biosynthetic process"/>
    <property type="evidence" value="ECO:0007669"/>
    <property type="project" value="UniProtKB-KW"/>
</dbReference>
<evidence type="ECO:0000256" key="17">
    <source>
        <dbReference type="RuleBase" id="RU364094"/>
    </source>
</evidence>
<accession>A0A916ZKZ5</accession>
<evidence type="ECO:0000256" key="14">
    <source>
        <dbReference type="ARBA" id="ARBA00049229"/>
    </source>
</evidence>
<protein>
    <recommendedName>
        <fullName evidence="17">Branched-chain-amino-acid aminotransferase</fullName>
        <shortName evidence="17">BCAT</shortName>
        <ecNumber evidence="17">2.6.1.42</ecNumber>
    </recommendedName>
</protein>
<keyword evidence="10 16" id="KW-0663">Pyridoxal phosphate</keyword>
<reference evidence="18" key="2">
    <citation type="submission" date="2020-09" db="EMBL/GenBank/DDBJ databases">
        <authorList>
            <person name="Sun Q."/>
            <person name="Zhou Y."/>
        </authorList>
    </citation>
    <scope>NUCLEOTIDE SEQUENCE</scope>
    <source>
        <strain evidence="18">CGMCC 1.15519</strain>
    </source>
</reference>
<dbReference type="NCBIfam" id="TIGR01122">
    <property type="entry name" value="ilvE_I"/>
    <property type="match status" value="1"/>
</dbReference>
<evidence type="ECO:0000256" key="13">
    <source>
        <dbReference type="ARBA" id="ARBA00048798"/>
    </source>
</evidence>
<dbReference type="GO" id="GO:0004084">
    <property type="term" value="F:branched-chain-amino-acid transaminase activity"/>
    <property type="evidence" value="ECO:0007669"/>
    <property type="project" value="UniProtKB-EC"/>
</dbReference>
<dbReference type="PANTHER" id="PTHR42743">
    <property type="entry name" value="AMINO-ACID AMINOTRANSFERASE"/>
    <property type="match status" value="1"/>
</dbReference>
<dbReference type="SUPFAM" id="SSF56752">
    <property type="entry name" value="D-aminoacid aminotransferase-like PLP-dependent enzymes"/>
    <property type="match status" value="1"/>
</dbReference>
<dbReference type="GO" id="GO:0009082">
    <property type="term" value="P:branched-chain amino acid biosynthetic process"/>
    <property type="evidence" value="ECO:0007669"/>
    <property type="project" value="UniProtKB-KW"/>
</dbReference>
<evidence type="ECO:0000256" key="4">
    <source>
        <dbReference type="ARBA" id="ARBA00004931"/>
    </source>
</evidence>
<evidence type="ECO:0000256" key="10">
    <source>
        <dbReference type="ARBA" id="ARBA00022898"/>
    </source>
</evidence>
<comment type="pathway">
    <text evidence="4 17">Amino-acid biosynthesis; L-valine biosynthesis; L-valine from pyruvate: step 4/4.</text>
</comment>
<dbReference type="InterPro" id="IPR005785">
    <property type="entry name" value="B_amino_transI"/>
</dbReference>
<dbReference type="InterPro" id="IPR043131">
    <property type="entry name" value="BCAT-like_N"/>
</dbReference>
<comment type="similarity">
    <text evidence="6 15">Belongs to the class-IV pyridoxal-phosphate-dependent aminotransferase family.</text>
</comment>
<comment type="function">
    <text evidence="2 17">Acts on leucine, isoleucine and valine.</text>
</comment>
<comment type="cofactor">
    <cofactor evidence="1 16">
        <name>pyridoxal 5'-phosphate</name>
        <dbReference type="ChEBI" id="CHEBI:597326"/>
    </cofactor>
</comment>
<dbReference type="Gene3D" id="3.30.470.10">
    <property type="match status" value="1"/>
</dbReference>
<reference evidence="18" key="1">
    <citation type="journal article" date="2014" name="Int. J. Syst. Evol. Microbiol.">
        <title>Complete genome sequence of Corynebacterium casei LMG S-19264T (=DSM 44701T), isolated from a smear-ripened cheese.</title>
        <authorList>
            <consortium name="US DOE Joint Genome Institute (JGI-PGF)"/>
            <person name="Walter F."/>
            <person name="Albersmeier A."/>
            <person name="Kalinowski J."/>
            <person name="Ruckert C."/>
        </authorList>
    </citation>
    <scope>NUCLEOTIDE SEQUENCE</scope>
    <source>
        <strain evidence="18">CGMCC 1.15519</strain>
    </source>
</reference>
<keyword evidence="7 17" id="KW-0032">Aminotransferase</keyword>
<dbReference type="InterPro" id="IPR018300">
    <property type="entry name" value="Aminotrans_IV_CS"/>
</dbReference>
<dbReference type="Proteomes" id="UP000635071">
    <property type="component" value="Unassembled WGS sequence"/>
</dbReference>
<dbReference type="PROSITE" id="PS00770">
    <property type="entry name" value="AA_TRANSFER_CLASS_4"/>
    <property type="match status" value="1"/>
</dbReference>
<keyword evidence="19" id="KW-1185">Reference proteome</keyword>
<dbReference type="NCBIfam" id="NF005146">
    <property type="entry name" value="PRK06606.1"/>
    <property type="match status" value="1"/>
</dbReference>
<sequence length="294" mass="32752">MVDATFDDRDGFIWFDGALRPWRDANVHVLTHAMHYASAVFEGARAYGGKVFALEQHSQRLIESARILGFELPWTREQIDAAVNETLAANGLVDGYVRPIAWRGSEQMGVSAQRTKPHLAIACWEWGAYFGPEALAKGLRLNIAKWRRPAPYTAPTKSKAAGLYMICTMSKHAAEDAGYNDALMLDWRGQVAEATGANVFFLRDNVLHTPTPDCFLDGITRRTVMGLARKRGIEIVERVIWPEELETFQQAFLTGSAAEVTPLAEIGPWRFEVGALTQQLAADYSDHVNGRSRD</sequence>
<comment type="caution">
    <text evidence="18">The sequence shown here is derived from an EMBL/GenBank/DDBJ whole genome shotgun (WGS) entry which is preliminary data.</text>
</comment>
<dbReference type="EMBL" id="BMJM01000001">
    <property type="protein sequence ID" value="GGE02117.1"/>
    <property type="molecule type" value="Genomic_DNA"/>
</dbReference>
<evidence type="ECO:0000256" key="2">
    <source>
        <dbReference type="ARBA" id="ARBA00003109"/>
    </source>
</evidence>
<dbReference type="InterPro" id="IPR050571">
    <property type="entry name" value="Class-IV_PLP-Dep_Aminotrnsfr"/>
</dbReference>
<evidence type="ECO:0000256" key="8">
    <source>
        <dbReference type="ARBA" id="ARBA00022605"/>
    </source>
</evidence>
<evidence type="ECO:0000256" key="12">
    <source>
        <dbReference type="ARBA" id="ARBA00048212"/>
    </source>
</evidence>
<dbReference type="InterPro" id="IPR036038">
    <property type="entry name" value="Aminotransferase-like"/>
</dbReference>
<organism evidence="18 19">
    <name type="scientific">Sandarakinorhabdus glacialis</name>
    <dbReference type="NCBI Taxonomy" id="1614636"/>
    <lineage>
        <taxon>Bacteria</taxon>
        <taxon>Pseudomonadati</taxon>
        <taxon>Pseudomonadota</taxon>
        <taxon>Alphaproteobacteria</taxon>
        <taxon>Sphingomonadales</taxon>
        <taxon>Sphingosinicellaceae</taxon>
        <taxon>Sandarakinorhabdus</taxon>
    </lineage>
</organism>
<evidence type="ECO:0000256" key="15">
    <source>
        <dbReference type="RuleBase" id="RU004106"/>
    </source>
</evidence>
<keyword evidence="9 17" id="KW-0808">Transferase</keyword>
<evidence type="ECO:0000313" key="19">
    <source>
        <dbReference type="Proteomes" id="UP000635071"/>
    </source>
</evidence>